<organism evidence="1 2">
    <name type="scientific">Streptococcus sanguinis SK408</name>
    <dbReference type="NCBI Taxonomy" id="888818"/>
    <lineage>
        <taxon>Bacteria</taxon>
        <taxon>Bacillati</taxon>
        <taxon>Bacillota</taxon>
        <taxon>Bacilli</taxon>
        <taxon>Lactobacillales</taxon>
        <taxon>Streptococcaceae</taxon>
        <taxon>Streptococcus</taxon>
    </lineage>
</organism>
<name>F2CF24_STRSA</name>
<dbReference type="HOGENOM" id="CLU_2318998_0_0_9"/>
<dbReference type="EC" id="1.8.1.9" evidence="1"/>
<evidence type="ECO:0000313" key="1">
    <source>
        <dbReference type="EMBL" id="EGF18774.1"/>
    </source>
</evidence>
<protein>
    <submittedName>
        <fullName evidence="1">Thioredoxin reductase</fullName>
        <ecNumber evidence="1">1.8.1.9</ecNumber>
    </submittedName>
</protein>
<dbReference type="Proteomes" id="UP000004826">
    <property type="component" value="Unassembled WGS sequence"/>
</dbReference>
<dbReference type="EMBL" id="AFBE01000009">
    <property type="protein sequence ID" value="EGF18774.1"/>
    <property type="molecule type" value="Genomic_DNA"/>
</dbReference>
<keyword evidence="1" id="KW-0560">Oxidoreductase</keyword>
<comment type="caution">
    <text evidence="1">The sequence shown here is derived from an EMBL/GenBank/DDBJ whole genome shotgun (WGS) entry which is preliminary data.</text>
</comment>
<dbReference type="GO" id="GO:0004791">
    <property type="term" value="F:thioredoxin-disulfide reductase (NADPH) activity"/>
    <property type="evidence" value="ECO:0007669"/>
    <property type="project" value="UniProtKB-EC"/>
</dbReference>
<reference evidence="1 2" key="1">
    <citation type="submission" date="2011-02" db="EMBL/GenBank/DDBJ databases">
        <authorList>
            <person name="Muzny D."/>
            <person name="Qin X."/>
            <person name="Deng J."/>
            <person name="Jiang H."/>
            <person name="Liu Y."/>
            <person name="Qu J."/>
            <person name="Song X.-Z."/>
            <person name="Zhang L."/>
            <person name="Thornton R."/>
            <person name="Coyle M."/>
            <person name="Francisco L."/>
            <person name="Jackson L."/>
            <person name="Javaid M."/>
            <person name="Korchina V."/>
            <person name="Kovar C."/>
            <person name="Mata R."/>
            <person name="Mathew T."/>
            <person name="Ngo R."/>
            <person name="Nguyen L."/>
            <person name="Nguyen N."/>
            <person name="Okwuonu G."/>
            <person name="Ongeri F."/>
            <person name="Pham C."/>
            <person name="Simmons D."/>
            <person name="Wilczek-Boney K."/>
            <person name="Hale W."/>
            <person name="Jakkamsetti A."/>
            <person name="Pham P."/>
            <person name="Ruth R."/>
            <person name="San Lucas F."/>
            <person name="Warren J."/>
            <person name="Zhang J."/>
            <person name="Zhao Z."/>
            <person name="Zhou C."/>
            <person name="Zhu D."/>
            <person name="Lee S."/>
            <person name="Bess C."/>
            <person name="Blankenburg K."/>
            <person name="Forbes L."/>
            <person name="Fu Q."/>
            <person name="Gubbala S."/>
            <person name="Hirani K."/>
            <person name="Jayaseelan J.C."/>
            <person name="Lara F."/>
            <person name="Munidasa M."/>
            <person name="Palculict T."/>
            <person name="Patil S."/>
            <person name="Pu L.-L."/>
            <person name="Saada N."/>
            <person name="Tang L."/>
            <person name="Weissenberger G."/>
            <person name="Zhu Y."/>
            <person name="Hemphill L."/>
            <person name="Shang Y."/>
            <person name="Youmans B."/>
            <person name="Ayvaz T."/>
            <person name="Ross M."/>
            <person name="Santibanez J."/>
            <person name="Aqrawi P."/>
            <person name="Gross S."/>
            <person name="Joshi V."/>
            <person name="Fowler G."/>
            <person name="Nazareth L."/>
            <person name="Reid J."/>
            <person name="Worley K."/>
            <person name="Petrosino J."/>
            <person name="Highlander S."/>
            <person name="Gibbs R."/>
        </authorList>
    </citation>
    <scope>NUCLEOTIDE SEQUENCE [LARGE SCALE GENOMIC DNA]</scope>
    <source>
        <strain evidence="1 2">SK408</strain>
    </source>
</reference>
<accession>F2CF24</accession>
<dbReference type="AlphaFoldDB" id="F2CF24"/>
<sequence length="99" mass="11624">MLIRFLTKKRHKIVAPFIIKYFNIPFNFLQKISIETIFLSNFIRKIFIGYHRNNIVQAIESIKRIAIKLTVISNGIFLNCVIEYSSINISSKEKTPIHI</sequence>
<gene>
    <name evidence="1" type="ORF">HMPREF9391_1163</name>
</gene>
<proteinExistence type="predicted"/>
<evidence type="ECO:0000313" key="2">
    <source>
        <dbReference type="Proteomes" id="UP000004826"/>
    </source>
</evidence>